<feature type="compositionally biased region" description="Low complexity" evidence="12">
    <location>
        <begin position="401"/>
        <end position="423"/>
    </location>
</feature>
<dbReference type="RefSeq" id="WP_160426037.1">
    <property type="nucleotide sequence ID" value="NZ_WSTA01000070.1"/>
</dbReference>
<evidence type="ECO:0000313" key="14">
    <source>
        <dbReference type="Proteomes" id="UP000438182"/>
    </source>
</evidence>
<dbReference type="GO" id="GO:0015385">
    <property type="term" value="F:sodium:proton antiporter activity"/>
    <property type="evidence" value="ECO:0007669"/>
    <property type="project" value="TreeGrafter"/>
</dbReference>
<accession>A0A6I4P5C5</accession>
<evidence type="ECO:0000256" key="1">
    <source>
        <dbReference type="ARBA" id="ARBA00004429"/>
    </source>
</evidence>
<dbReference type="Pfam" id="PF06965">
    <property type="entry name" value="Na_H_antiport_1"/>
    <property type="match status" value="1"/>
</dbReference>
<dbReference type="GO" id="GO:0005886">
    <property type="term" value="C:plasma membrane"/>
    <property type="evidence" value="ECO:0007669"/>
    <property type="project" value="UniProtKB-SubCell"/>
</dbReference>
<feature type="transmembrane region" description="Helical" evidence="11">
    <location>
        <begin position="359"/>
        <end position="378"/>
    </location>
</feature>
<keyword evidence="9 11" id="KW-0472">Membrane</keyword>
<comment type="catalytic activity">
    <reaction evidence="11">
        <text>Na(+)(in) + 2 H(+)(out) = Na(+)(out) + 2 H(+)(in)</text>
        <dbReference type="Rhea" id="RHEA:29251"/>
        <dbReference type="ChEBI" id="CHEBI:15378"/>
        <dbReference type="ChEBI" id="CHEBI:29101"/>
    </reaction>
</comment>
<gene>
    <name evidence="11" type="primary">nhaA</name>
    <name evidence="13" type="ORF">GB864_13795</name>
</gene>
<comment type="similarity">
    <text evidence="11">Belongs to the NhaA Na(+)/H(+) (TC 2.A.33) antiporter family.</text>
</comment>
<feature type="region of interest" description="Disordered" evidence="12">
    <location>
        <begin position="390"/>
        <end position="432"/>
    </location>
</feature>
<comment type="function">
    <text evidence="11">Na(+)/H(+) antiporter that extrudes sodium in exchange for external protons.</text>
</comment>
<keyword evidence="10 11" id="KW-0739">Sodium transport</keyword>
<feature type="transmembrane region" description="Helical" evidence="11">
    <location>
        <begin position="145"/>
        <end position="166"/>
    </location>
</feature>
<evidence type="ECO:0000256" key="10">
    <source>
        <dbReference type="ARBA" id="ARBA00023201"/>
    </source>
</evidence>
<proteinExistence type="inferred from homology"/>
<name>A0A6I4P5C5_9MICO</name>
<comment type="subcellular location">
    <subcellularLocation>
        <location evidence="1">Cell inner membrane</location>
        <topology evidence="1">Multi-pass membrane protein</topology>
    </subcellularLocation>
    <subcellularLocation>
        <location evidence="11">Cell membrane</location>
        <topology evidence="11">Multi-pass membrane protein</topology>
    </subcellularLocation>
</comment>
<evidence type="ECO:0000256" key="9">
    <source>
        <dbReference type="ARBA" id="ARBA00023136"/>
    </source>
</evidence>
<keyword evidence="6 11" id="KW-1133">Transmembrane helix</keyword>
<dbReference type="InterPro" id="IPR004670">
    <property type="entry name" value="NhaA"/>
</dbReference>
<evidence type="ECO:0000256" key="11">
    <source>
        <dbReference type="HAMAP-Rule" id="MF_01844"/>
    </source>
</evidence>
<evidence type="ECO:0000256" key="2">
    <source>
        <dbReference type="ARBA" id="ARBA00022448"/>
    </source>
</evidence>
<feature type="transmembrane region" description="Helical" evidence="11">
    <location>
        <begin position="84"/>
        <end position="107"/>
    </location>
</feature>
<evidence type="ECO:0000256" key="12">
    <source>
        <dbReference type="SAM" id="MobiDB-lite"/>
    </source>
</evidence>
<feature type="transmembrane region" description="Helical" evidence="11">
    <location>
        <begin position="258"/>
        <end position="279"/>
    </location>
</feature>
<evidence type="ECO:0000256" key="6">
    <source>
        <dbReference type="ARBA" id="ARBA00022989"/>
    </source>
</evidence>
<dbReference type="PANTHER" id="PTHR30341:SF0">
    <property type="entry name" value="NA(+)_H(+) ANTIPORTER NHAA"/>
    <property type="match status" value="1"/>
</dbReference>
<dbReference type="Proteomes" id="UP000438182">
    <property type="component" value="Unassembled WGS sequence"/>
</dbReference>
<keyword evidence="5 11" id="KW-0812">Transmembrane</keyword>
<sequence>MRLLRSDRFAAALLLGAAVIGLALANSPVGPEFLAWLGHHIDLPWLGLDLSAGHWISDGLLAIFFFIAAVDLRRELTIGELNSLSKAALPGIAAAGGVIVPIIVYLIIDGGANPTGWPIPTATDIAFALGVLALFGRFIPVRVRVFLLALAVLDDIVGILLIAFFFTDHVELGWLGLATAALLVFAGVSRLLRPRSNWVLSRKPRWPIAVLLWVLAIIVWYGVLRSGVHATIAGVLLGLVITRTLGGRAEHQLTPWSNGVVLPLFAFTAAAVAIPQVAVSELSPAFWAILVALPVGKFIGITLAAGIGGLALRGGSKVAHSLPDLMVVASLGGIGFTVSLLMNDLAFGNSPEVADEGTLAVLGGSLVSIIIGSIAVSLRSRHYGRVLRHGIHDRSGEPNGAAPASTAPAVAEPAAAETTPTASDGSAKPPRP</sequence>
<dbReference type="InterPro" id="IPR023171">
    <property type="entry name" value="Na/H_antiporter_dom_sf"/>
</dbReference>
<dbReference type="EMBL" id="WSTA01000070">
    <property type="protein sequence ID" value="MWB99619.1"/>
    <property type="molecule type" value="Genomic_DNA"/>
</dbReference>
<keyword evidence="4 11" id="KW-1003">Cell membrane</keyword>
<reference evidence="13 14" key="1">
    <citation type="submission" date="2019-12" db="EMBL/GenBank/DDBJ databases">
        <authorList>
            <person name="Kim Y.S."/>
        </authorList>
    </citation>
    <scope>NUCLEOTIDE SEQUENCE [LARGE SCALE GENOMIC DNA]</scope>
    <source>
        <strain evidence="13 14">MMS17-SY077</strain>
    </source>
</reference>
<keyword evidence="2 11" id="KW-0813">Transport</keyword>
<feature type="transmembrane region" description="Helical" evidence="11">
    <location>
        <begin position="285"/>
        <end position="312"/>
    </location>
</feature>
<evidence type="ECO:0000256" key="8">
    <source>
        <dbReference type="ARBA" id="ARBA00023065"/>
    </source>
</evidence>
<dbReference type="AlphaFoldDB" id="A0A6I4P5C5"/>
<dbReference type="Gene3D" id="1.20.1530.10">
    <property type="entry name" value="Na+/H+ antiporter like domain"/>
    <property type="match status" value="1"/>
</dbReference>
<evidence type="ECO:0000256" key="3">
    <source>
        <dbReference type="ARBA" id="ARBA00022449"/>
    </source>
</evidence>
<keyword evidence="8 11" id="KW-0406">Ion transport</keyword>
<organism evidence="13 14">
    <name type="scientific">Agromyces seonyuensis</name>
    <dbReference type="NCBI Taxonomy" id="2662446"/>
    <lineage>
        <taxon>Bacteria</taxon>
        <taxon>Bacillati</taxon>
        <taxon>Actinomycetota</taxon>
        <taxon>Actinomycetes</taxon>
        <taxon>Micrococcales</taxon>
        <taxon>Microbacteriaceae</taxon>
        <taxon>Agromyces</taxon>
    </lineage>
</organism>
<feature type="transmembrane region" description="Helical" evidence="11">
    <location>
        <begin position="172"/>
        <end position="192"/>
    </location>
</feature>
<comment type="caution">
    <text evidence="13">The sequence shown here is derived from an EMBL/GenBank/DDBJ whole genome shotgun (WGS) entry which is preliminary data.</text>
</comment>
<feature type="transmembrane region" description="Helical" evidence="11">
    <location>
        <begin position="228"/>
        <end position="246"/>
    </location>
</feature>
<feature type="transmembrane region" description="Helical" evidence="11">
    <location>
        <begin position="204"/>
        <end position="222"/>
    </location>
</feature>
<feature type="transmembrane region" description="Helical" evidence="11">
    <location>
        <begin position="52"/>
        <end position="72"/>
    </location>
</feature>
<evidence type="ECO:0000256" key="7">
    <source>
        <dbReference type="ARBA" id="ARBA00023053"/>
    </source>
</evidence>
<keyword evidence="3 11" id="KW-0050">Antiport</keyword>
<dbReference type="PANTHER" id="PTHR30341">
    <property type="entry name" value="SODIUM ION/PROTON ANTIPORTER NHAA-RELATED"/>
    <property type="match status" value="1"/>
</dbReference>
<feature type="transmembrane region" description="Helical" evidence="11">
    <location>
        <begin position="119"/>
        <end position="138"/>
    </location>
</feature>
<protein>
    <recommendedName>
        <fullName evidence="11">Na(+)/H(+) antiporter NhaA</fullName>
    </recommendedName>
    <alternativeName>
        <fullName evidence="11">Sodium/proton antiporter NhaA</fullName>
    </alternativeName>
</protein>
<evidence type="ECO:0000256" key="4">
    <source>
        <dbReference type="ARBA" id="ARBA00022475"/>
    </source>
</evidence>
<dbReference type="HAMAP" id="MF_01844">
    <property type="entry name" value="NhaA"/>
    <property type="match status" value="1"/>
</dbReference>
<evidence type="ECO:0000256" key="5">
    <source>
        <dbReference type="ARBA" id="ARBA00022692"/>
    </source>
</evidence>
<evidence type="ECO:0000313" key="13">
    <source>
        <dbReference type="EMBL" id="MWB99619.1"/>
    </source>
</evidence>
<dbReference type="GO" id="GO:0006885">
    <property type="term" value="P:regulation of pH"/>
    <property type="evidence" value="ECO:0007669"/>
    <property type="project" value="InterPro"/>
</dbReference>
<keyword evidence="7 11" id="KW-0915">Sodium</keyword>
<feature type="transmembrane region" description="Helical" evidence="11">
    <location>
        <begin position="324"/>
        <end position="347"/>
    </location>
</feature>
<keyword evidence="14" id="KW-1185">Reference proteome</keyword>